<sequence>MGERPLVVMPEKYTQSSFQASNFHQKLTEKDMEVIERLREKDIMYTVPRLVLDDYFWMLGSVSNQTNATQRGDLNIPIGDDQGRFPGMRPMLVTNDKMRDHKLDLLEPREFRRWCSCHVVNYDISFFEDDEWEEDRNISFVPADSFSSEIQVNAHERGRGNVWHFPIEGSTDWLCIWIKR</sequence>
<organism evidence="1 2">
    <name type="scientific">Fragilariopsis cylindrus CCMP1102</name>
    <dbReference type="NCBI Taxonomy" id="635003"/>
    <lineage>
        <taxon>Eukaryota</taxon>
        <taxon>Sar</taxon>
        <taxon>Stramenopiles</taxon>
        <taxon>Ochrophyta</taxon>
        <taxon>Bacillariophyta</taxon>
        <taxon>Bacillariophyceae</taxon>
        <taxon>Bacillariophycidae</taxon>
        <taxon>Bacillariales</taxon>
        <taxon>Bacillariaceae</taxon>
        <taxon>Fragilariopsis</taxon>
    </lineage>
</organism>
<evidence type="ECO:0000313" key="2">
    <source>
        <dbReference type="Proteomes" id="UP000095751"/>
    </source>
</evidence>
<reference evidence="1 2" key="1">
    <citation type="submission" date="2016-09" db="EMBL/GenBank/DDBJ databases">
        <title>Extensive genetic diversity and differential bi-allelic expression allows diatom success in the polar Southern Ocean.</title>
        <authorList>
            <consortium name="DOE Joint Genome Institute"/>
            <person name="Mock T."/>
            <person name="Otillar R.P."/>
            <person name="Strauss J."/>
            <person name="Dupont C."/>
            <person name="Frickenhaus S."/>
            <person name="Maumus F."/>
            <person name="Mcmullan M."/>
            <person name="Sanges R."/>
            <person name="Schmutz J."/>
            <person name="Toseland A."/>
            <person name="Valas R."/>
            <person name="Veluchamy A."/>
            <person name="Ward B.J."/>
            <person name="Allen A."/>
            <person name="Barry K."/>
            <person name="Falciatore A."/>
            <person name="Ferrante M."/>
            <person name="Fortunato A.E."/>
            <person name="Gloeckner G."/>
            <person name="Gruber A."/>
            <person name="Hipkin R."/>
            <person name="Janech M."/>
            <person name="Kroth P."/>
            <person name="Leese F."/>
            <person name="Lindquist E."/>
            <person name="Lyon B.R."/>
            <person name="Martin J."/>
            <person name="Mayer C."/>
            <person name="Parker M."/>
            <person name="Quesneville H."/>
            <person name="Raymond J."/>
            <person name="Uhlig C."/>
            <person name="Valentin K.U."/>
            <person name="Worden A.Z."/>
            <person name="Armbrust E.V."/>
            <person name="Bowler C."/>
            <person name="Green B."/>
            <person name="Moulton V."/>
            <person name="Van Oosterhout C."/>
            <person name="Grigoriev I."/>
        </authorList>
    </citation>
    <scope>NUCLEOTIDE SEQUENCE [LARGE SCALE GENOMIC DNA]</scope>
    <source>
        <strain evidence="1 2">CCMP1102</strain>
    </source>
</reference>
<dbReference type="OrthoDB" id="46913at2759"/>
<dbReference type="KEGG" id="fcy:FRACYDRAFT_225946"/>
<dbReference type="Gene3D" id="3.40.50.11980">
    <property type="match status" value="1"/>
</dbReference>
<dbReference type="AlphaFoldDB" id="A0A1E7FA14"/>
<dbReference type="EMBL" id="KV784359">
    <property type="protein sequence ID" value="OEU14997.1"/>
    <property type="molecule type" value="Genomic_DNA"/>
</dbReference>
<dbReference type="GO" id="GO:0001682">
    <property type="term" value="P:tRNA 5'-leader removal"/>
    <property type="evidence" value="ECO:0007669"/>
    <property type="project" value="TreeGrafter"/>
</dbReference>
<protein>
    <submittedName>
        <fullName evidence="1">Uncharacterized protein</fullName>
    </submittedName>
</protein>
<gene>
    <name evidence="1" type="ORF">FRACYDRAFT_225946</name>
</gene>
<evidence type="ECO:0000313" key="1">
    <source>
        <dbReference type="EMBL" id="OEU14997.1"/>
    </source>
</evidence>
<proteinExistence type="predicted"/>
<name>A0A1E7FA14_9STRA</name>
<dbReference type="Proteomes" id="UP000095751">
    <property type="component" value="Unassembled WGS sequence"/>
</dbReference>
<dbReference type="GO" id="GO:0004526">
    <property type="term" value="F:ribonuclease P activity"/>
    <property type="evidence" value="ECO:0007669"/>
    <property type="project" value="TreeGrafter"/>
</dbReference>
<keyword evidence="2" id="KW-1185">Reference proteome</keyword>
<accession>A0A1E7FA14</accession>
<dbReference type="InParanoid" id="A0A1E7FA14"/>
<dbReference type="PANTHER" id="PTHR13547">
    <property type="match status" value="1"/>
</dbReference>
<dbReference type="PANTHER" id="PTHR13547:SF1">
    <property type="entry name" value="MITOCHONDRIAL RIBONUCLEASE P CATALYTIC SUBUNIT"/>
    <property type="match status" value="1"/>
</dbReference>